<proteinExistence type="predicted"/>
<protein>
    <submittedName>
        <fullName evidence="1">Uncharacterized protein</fullName>
    </submittedName>
</protein>
<dbReference type="RefSeq" id="WP_377025310.1">
    <property type="nucleotide sequence ID" value="NZ_JBHLTS010000075.1"/>
</dbReference>
<organism evidence="1 2">
    <name type="scientific">Mucilaginibacter angelicae</name>
    <dbReference type="NCBI Taxonomy" id="869718"/>
    <lineage>
        <taxon>Bacteria</taxon>
        <taxon>Pseudomonadati</taxon>
        <taxon>Bacteroidota</taxon>
        <taxon>Sphingobacteriia</taxon>
        <taxon>Sphingobacteriales</taxon>
        <taxon>Sphingobacteriaceae</taxon>
        <taxon>Mucilaginibacter</taxon>
    </lineage>
</organism>
<comment type="caution">
    <text evidence="1">The sequence shown here is derived from an EMBL/GenBank/DDBJ whole genome shotgun (WGS) entry which is preliminary data.</text>
</comment>
<accession>A0ABV6LDP0</accession>
<name>A0ABV6LDP0_9SPHI</name>
<dbReference type="Proteomes" id="UP001589828">
    <property type="component" value="Unassembled WGS sequence"/>
</dbReference>
<dbReference type="EMBL" id="JBHLTS010000075">
    <property type="protein sequence ID" value="MFC0517561.1"/>
    <property type="molecule type" value="Genomic_DNA"/>
</dbReference>
<gene>
    <name evidence="1" type="ORF">ACFFGT_25335</name>
</gene>
<reference evidence="1 2" key="1">
    <citation type="submission" date="2024-09" db="EMBL/GenBank/DDBJ databases">
        <authorList>
            <person name="Sun Q."/>
            <person name="Mori K."/>
        </authorList>
    </citation>
    <scope>NUCLEOTIDE SEQUENCE [LARGE SCALE GENOMIC DNA]</scope>
    <source>
        <strain evidence="1 2">NCAIM B.02415</strain>
    </source>
</reference>
<evidence type="ECO:0000313" key="1">
    <source>
        <dbReference type="EMBL" id="MFC0517561.1"/>
    </source>
</evidence>
<keyword evidence="2" id="KW-1185">Reference proteome</keyword>
<evidence type="ECO:0000313" key="2">
    <source>
        <dbReference type="Proteomes" id="UP001589828"/>
    </source>
</evidence>
<sequence>MGKLKRYTDFNDLKLTTTNNQKSGIVNLNKVKELEKFFELLRNNVLAKKNPL</sequence>